<organism evidence="1 2">
    <name type="scientific">Vagococcus hydrophili</name>
    <dbReference type="NCBI Taxonomy" id="2714947"/>
    <lineage>
        <taxon>Bacteria</taxon>
        <taxon>Bacillati</taxon>
        <taxon>Bacillota</taxon>
        <taxon>Bacilli</taxon>
        <taxon>Lactobacillales</taxon>
        <taxon>Enterococcaceae</taxon>
        <taxon>Vagococcus</taxon>
    </lineage>
</organism>
<reference evidence="1 2" key="1">
    <citation type="submission" date="2020-03" db="EMBL/GenBank/DDBJ databases">
        <title>Vagococcus sp. nov., isolated from beetles.</title>
        <authorList>
            <person name="Hyun D.-W."/>
            <person name="Bae J.-W."/>
        </authorList>
    </citation>
    <scope>NUCLEOTIDE SEQUENCE [LARGE SCALE GENOMIC DNA]</scope>
    <source>
        <strain evidence="1 2">HDW17B</strain>
    </source>
</reference>
<dbReference type="RefSeq" id="WP_166034376.1">
    <property type="nucleotide sequence ID" value="NZ_CP049887.1"/>
</dbReference>
<dbReference type="Proteomes" id="UP000501747">
    <property type="component" value="Chromosome"/>
</dbReference>
<dbReference type="AlphaFoldDB" id="A0A6G8AT23"/>
<keyword evidence="1" id="KW-0378">Hydrolase</keyword>
<keyword evidence="1" id="KW-0645">Protease</keyword>
<accession>A0A6G8AT23</accession>
<sequence>MKKQPTFLLVLIALFSILIITIKPECTEAANYTAYSESDLKRYLELPTSDTVTLGGPISLNSRITVKSNKVLDLNKQVLTANESSFSRSGGFNLTNTTGFTNFTIKNGLVTGGPTEGLDAKLQGLIFADASAYNLTVTAENMKHDGPGFFYGRSSDIVFKGKIDLQNEVFNARALNMTMYGNPLNPNDANNTDFYGYVDAPGSANPGATGKGGVNLSFDGYKINSARSIGKPTKNLYVSKNAKVELKNDKPDKDLIYRNNVGNFAEMRIDGEFIAEAQGSSLRTTSAFDRNEVGTKSDQSEINVNPGSIFKISTVNEKNTHGVVYTYNVDINVNNAEVFDIRNFGSGVFFHGWNNRPYNNFRIYNSDIGVWTESSKGIGNPLYLWQDVKFTTILDFHYKMKGNKLTDKVSSSNPDIPDKFNINEFSRISNDVALPRIIPDKKTVGNNEKSISGGTKYVLPDGRVIDKPAANAKVTLKIDGGGIYNTTTDANGKWSLNNLDLTSVKGGSTGTFTMVDADQRYGDAAYITIEDRIPPKVVPKLVKEKLNIFDNLKTVTNALASYSDETSTKFDIQFLTSQKEREEMVKAVGKYDVKVKVTDEAGNSTTVTAPVIVYEPTNPPTTNGFASGKDFEVDYDKWTKGTDAEKRQIMIDEKYGATKGYEISGDKVTEVTDNPDKMTIDFSGHKWEPKKTYPITVKVGTFKTTINVKLVPAAVKMNVKQVYKGTDKPIFTNLSEDKPIDNSKEIEVKIGDSLETIVDEMIKSGKFQLNYSGYNKVKIKDYKVKINNQLIETDKVPDQGFQLIYEYEGQMKFAKAPTLDFGNVEISSKDKISKLSSESQDEVSIINTFLDYGWTLKASLPKGITNKQTGEEFLGQLLYFDNDGEKHAITDSGANLTSQKKTDKSLSTIDIRGNQNSGMRLEQHIGNTKDEYSGELIWSLEDGPKE</sequence>
<proteinExistence type="predicted"/>
<protein>
    <submittedName>
        <fullName evidence="1">Carboxypeptidase regulatory-like domain-containing protein</fullName>
    </submittedName>
</protein>
<dbReference type="EMBL" id="CP049887">
    <property type="protein sequence ID" value="QIL48228.1"/>
    <property type="molecule type" value="Genomic_DNA"/>
</dbReference>
<keyword evidence="1" id="KW-0121">Carboxypeptidase</keyword>
<keyword evidence="2" id="KW-1185">Reference proteome</keyword>
<dbReference type="GO" id="GO:0004180">
    <property type="term" value="F:carboxypeptidase activity"/>
    <property type="evidence" value="ECO:0007669"/>
    <property type="project" value="UniProtKB-KW"/>
</dbReference>
<evidence type="ECO:0000313" key="2">
    <source>
        <dbReference type="Proteomes" id="UP000501747"/>
    </source>
</evidence>
<dbReference type="KEGG" id="vhy:G7082_06860"/>
<evidence type="ECO:0000313" key="1">
    <source>
        <dbReference type="EMBL" id="QIL48228.1"/>
    </source>
</evidence>
<name>A0A6G8AT23_9ENTE</name>
<gene>
    <name evidence="1" type="ORF">G7082_06860</name>
</gene>